<feature type="transmembrane region" description="Helical" evidence="1">
    <location>
        <begin position="22"/>
        <end position="44"/>
    </location>
</feature>
<feature type="transmembrane region" description="Helical" evidence="1">
    <location>
        <begin position="195"/>
        <end position="211"/>
    </location>
</feature>
<keyword evidence="1" id="KW-1133">Transmembrane helix</keyword>
<dbReference type="Pfam" id="PF01569">
    <property type="entry name" value="PAP2"/>
    <property type="match status" value="1"/>
</dbReference>
<organism evidence="3 4">
    <name type="scientific">Romboutsia lituseburensis DSM 797</name>
    <dbReference type="NCBI Taxonomy" id="1121325"/>
    <lineage>
        <taxon>Bacteria</taxon>
        <taxon>Bacillati</taxon>
        <taxon>Bacillota</taxon>
        <taxon>Clostridia</taxon>
        <taxon>Peptostreptococcales</taxon>
        <taxon>Peptostreptococcaceae</taxon>
        <taxon>Romboutsia</taxon>
    </lineage>
</organism>
<proteinExistence type="predicted"/>
<evidence type="ECO:0000313" key="3">
    <source>
        <dbReference type="EMBL" id="SDM11039.1"/>
    </source>
</evidence>
<sequence length="301" mass="34632">MDIQLSILQFFQEIRSPLLNSIFLIFTISTEVPVIIGFTAYMYWCLNKKYGQKMLFTLVGNITLNTGVKEFFRAPRPIGIKGIDSMRVSTATGYSFPSGHTQTATTFWTSLAIIFKKSWLTILSIIVILGVGISRIYLAVHWPIDVLFGWILGVIFTILLCKIFDYVDSTKKYWILIILLVVFILSIFIVNSNEYIKIFGLLTGYVLGYIVEDKFIQFKTDYIPKGKIQFSKNIKLNTHKSDKIKRDITRFLIGLITLGLVYFGLKYILPNDVIFNYIRYTVVVFYAMAGVPFMFQLLNLD</sequence>
<dbReference type="PANTHER" id="PTHR14969:SF13">
    <property type="entry name" value="AT30094P"/>
    <property type="match status" value="1"/>
</dbReference>
<evidence type="ECO:0000259" key="2">
    <source>
        <dbReference type="SMART" id="SM00014"/>
    </source>
</evidence>
<dbReference type="SMART" id="SM00014">
    <property type="entry name" value="acidPPc"/>
    <property type="match status" value="1"/>
</dbReference>
<dbReference type="SUPFAM" id="SSF48317">
    <property type="entry name" value="Acid phosphatase/Vanadium-dependent haloperoxidase"/>
    <property type="match status" value="1"/>
</dbReference>
<protein>
    <submittedName>
        <fullName evidence="3">PAP2 superfamily protein</fullName>
    </submittedName>
</protein>
<dbReference type="RefSeq" id="WP_092726292.1">
    <property type="nucleotide sequence ID" value="NZ_FNGW01000005.1"/>
</dbReference>
<reference evidence="3 4" key="1">
    <citation type="submission" date="2016-10" db="EMBL/GenBank/DDBJ databases">
        <authorList>
            <person name="de Groot N.N."/>
        </authorList>
    </citation>
    <scope>NUCLEOTIDE SEQUENCE [LARGE SCALE GENOMIC DNA]</scope>
    <source>
        <strain evidence="3 4">DSM 797</strain>
    </source>
</reference>
<dbReference type="EMBL" id="FNGW01000005">
    <property type="protein sequence ID" value="SDM11039.1"/>
    <property type="molecule type" value="Genomic_DNA"/>
</dbReference>
<feature type="transmembrane region" description="Helical" evidence="1">
    <location>
        <begin position="248"/>
        <end position="265"/>
    </location>
</feature>
<dbReference type="AlphaFoldDB" id="A0A1G9QJ62"/>
<dbReference type="Gene3D" id="1.20.144.10">
    <property type="entry name" value="Phosphatidic acid phosphatase type 2/haloperoxidase"/>
    <property type="match status" value="1"/>
</dbReference>
<feature type="transmembrane region" description="Helical" evidence="1">
    <location>
        <begin position="173"/>
        <end position="189"/>
    </location>
</feature>
<dbReference type="InterPro" id="IPR036938">
    <property type="entry name" value="PAP2/HPO_sf"/>
</dbReference>
<name>A0A1G9QJ62_9FIRM</name>
<feature type="transmembrane region" description="Helical" evidence="1">
    <location>
        <begin position="144"/>
        <end position="161"/>
    </location>
</feature>
<feature type="transmembrane region" description="Helical" evidence="1">
    <location>
        <begin position="277"/>
        <end position="298"/>
    </location>
</feature>
<accession>A0A1G9QJ62</accession>
<dbReference type="InterPro" id="IPR000326">
    <property type="entry name" value="PAP2/HPO"/>
</dbReference>
<evidence type="ECO:0000256" key="1">
    <source>
        <dbReference type="SAM" id="Phobius"/>
    </source>
</evidence>
<feature type="domain" description="Phosphatidic acid phosphatase type 2/haloperoxidase" evidence="2">
    <location>
        <begin position="50"/>
        <end position="161"/>
    </location>
</feature>
<keyword evidence="1" id="KW-0812">Transmembrane</keyword>
<keyword evidence="4" id="KW-1185">Reference proteome</keyword>
<feature type="transmembrane region" description="Helical" evidence="1">
    <location>
        <begin position="119"/>
        <end position="138"/>
    </location>
</feature>
<dbReference type="STRING" id="1121325.SAMN04515677_105235"/>
<evidence type="ECO:0000313" key="4">
    <source>
        <dbReference type="Proteomes" id="UP000199068"/>
    </source>
</evidence>
<keyword evidence="1" id="KW-0472">Membrane</keyword>
<dbReference type="PANTHER" id="PTHR14969">
    <property type="entry name" value="SPHINGOSINE-1-PHOSPHATE PHOSPHOHYDROLASE"/>
    <property type="match status" value="1"/>
</dbReference>
<gene>
    <name evidence="3" type="ORF">SAMN04515677_105235</name>
</gene>
<dbReference type="Proteomes" id="UP000199068">
    <property type="component" value="Unassembled WGS sequence"/>
</dbReference>